<feature type="domain" description="Thioester reductase (TE)" evidence="3">
    <location>
        <begin position="11"/>
        <end position="235"/>
    </location>
</feature>
<sequence>MPGGPNIGILITGAPGTLAMYLLRELILSNKAKNTTYIFCLLRTCDGSDITAETRLSHKWEELFKSSLSEFVKNSSFITITAISGDVSQSMLGLQDPATYKQIVSRVRIIFHCAADVHMFRNYAAMKISNVRGARNIIQFALESNPRKKINYISTAAVCEDYNSPLRASPLHGNGPYSREGYSQSKWVAENLVWKASQAFNLNVSIFRCGFIYGGQTGVNMNTKKTGGTTAVTHIMSIIYRLCFRLNSYPVEMLDPLVIKEGHAVKHIATVGVSTTDEYGTFHHLGGKLHGVIEILRNKFALRGIPFKDWFALLLKKFDEDPEDMDIFLGKEWFSRIRQYVKDSGQDALFHFKLELEKTPVIGGIEDEIGPNYDAEEYLISVTR</sequence>
<gene>
    <name evidence="4" type="ORF">Fcan01_15970</name>
</gene>
<dbReference type="Proteomes" id="UP000198287">
    <property type="component" value="Unassembled WGS sequence"/>
</dbReference>
<accession>A0A226DXG3</accession>
<dbReference type="SMR" id="A0A226DXG3"/>
<reference evidence="4 5" key="1">
    <citation type="submission" date="2015-12" db="EMBL/GenBank/DDBJ databases">
        <title>The genome of Folsomia candida.</title>
        <authorList>
            <person name="Faddeeva A."/>
            <person name="Derks M.F."/>
            <person name="Anvar Y."/>
            <person name="Smit S."/>
            <person name="Van Straalen N."/>
            <person name="Roelofs D."/>
        </authorList>
    </citation>
    <scope>NUCLEOTIDE SEQUENCE [LARGE SCALE GENOMIC DNA]</scope>
    <source>
        <strain evidence="4 5">VU population</strain>
        <tissue evidence="4">Whole body</tissue>
    </source>
</reference>
<evidence type="ECO:0000256" key="2">
    <source>
        <dbReference type="ARBA" id="ARBA00022553"/>
    </source>
</evidence>
<dbReference type="EMBL" id="LNIX01000010">
    <property type="protein sequence ID" value="OXA49750.1"/>
    <property type="molecule type" value="Genomic_DNA"/>
</dbReference>
<dbReference type="PANTHER" id="PTHR44845">
    <property type="entry name" value="CARRIER DOMAIN-CONTAINING PROTEIN"/>
    <property type="match status" value="1"/>
</dbReference>
<name>A0A226DXG3_FOLCA</name>
<dbReference type="InterPro" id="IPR013120">
    <property type="entry name" value="FAR_NAD-bd"/>
</dbReference>
<proteinExistence type="predicted"/>
<organism evidence="4 5">
    <name type="scientific">Folsomia candida</name>
    <name type="common">Springtail</name>
    <dbReference type="NCBI Taxonomy" id="158441"/>
    <lineage>
        <taxon>Eukaryota</taxon>
        <taxon>Metazoa</taxon>
        <taxon>Ecdysozoa</taxon>
        <taxon>Arthropoda</taxon>
        <taxon>Hexapoda</taxon>
        <taxon>Collembola</taxon>
        <taxon>Entomobryomorpha</taxon>
        <taxon>Isotomoidea</taxon>
        <taxon>Isotomidae</taxon>
        <taxon>Proisotominae</taxon>
        <taxon>Folsomia</taxon>
    </lineage>
</organism>
<dbReference type="InterPro" id="IPR036291">
    <property type="entry name" value="NAD(P)-bd_dom_sf"/>
</dbReference>
<keyword evidence="5" id="KW-1185">Reference proteome</keyword>
<evidence type="ECO:0000313" key="5">
    <source>
        <dbReference type="Proteomes" id="UP000198287"/>
    </source>
</evidence>
<evidence type="ECO:0000313" key="4">
    <source>
        <dbReference type="EMBL" id="OXA49750.1"/>
    </source>
</evidence>
<dbReference type="OrthoDB" id="416786at2759"/>
<protein>
    <submittedName>
        <fullName evidence="4">Polyketide synthase HetM</fullName>
    </submittedName>
</protein>
<evidence type="ECO:0000256" key="1">
    <source>
        <dbReference type="ARBA" id="ARBA00022450"/>
    </source>
</evidence>
<dbReference type="STRING" id="158441.A0A226DXG3"/>
<keyword evidence="1" id="KW-0596">Phosphopantetheine</keyword>
<dbReference type="Pfam" id="PF07993">
    <property type="entry name" value="NAD_binding_4"/>
    <property type="match status" value="1"/>
</dbReference>
<dbReference type="SUPFAM" id="SSF51735">
    <property type="entry name" value="NAD(P)-binding Rossmann-fold domains"/>
    <property type="match status" value="1"/>
</dbReference>
<dbReference type="Gene3D" id="3.40.50.720">
    <property type="entry name" value="NAD(P)-binding Rossmann-like Domain"/>
    <property type="match status" value="1"/>
</dbReference>
<evidence type="ECO:0000259" key="3">
    <source>
        <dbReference type="Pfam" id="PF07993"/>
    </source>
</evidence>
<dbReference type="PANTHER" id="PTHR44845:SF6">
    <property type="entry name" value="BETA-ALANINE-ACTIVATING ENZYME"/>
    <property type="match status" value="1"/>
</dbReference>
<dbReference type="AlphaFoldDB" id="A0A226DXG3"/>
<keyword evidence="2" id="KW-0597">Phosphoprotein</keyword>
<comment type="caution">
    <text evidence="4">The sequence shown here is derived from an EMBL/GenBank/DDBJ whole genome shotgun (WGS) entry which is preliminary data.</text>
</comment>